<dbReference type="CDD" id="cd01650">
    <property type="entry name" value="RT_nLTR_like"/>
    <property type="match status" value="1"/>
</dbReference>
<accession>A0A8C6S6I3</accession>
<dbReference type="InterPro" id="IPR000477">
    <property type="entry name" value="RT_dom"/>
</dbReference>
<reference evidence="2" key="2">
    <citation type="submission" date="2025-09" db="UniProtKB">
        <authorList>
            <consortium name="Ensembl"/>
        </authorList>
    </citation>
    <scope>IDENTIFICATION</scope>
</reference>
<dbReference type="SUPFAM" id="SSF56672">
    <property type="entry name" value="DNA/RNA polymerases"/>
    <property type="match status" value="1"/>
</dbReference>
<dbReference type="PANTHER" id="PTHR31635">
    <property type="entry name" value="REVERSE TRANSCRIPTASE DOMAIN-CONTAINING PROTEIN-RELATED"/>
    <property type="match status" value="1"/>
</dbReference>
<evidence type="ECO:0000313" key="3">
    <source>
        <dbReference type="Proteomes" id="UP000694523"/>
    </source>
</evidence>
<dbReference type="Ensembl" id="ENSNMLT00000002064.1">
    <property type="protein sequence ID" value="ENSNMLP00000001779.1"/>
    <property type="gene ID" value="ENSNMLG00000001352.1"/>
</dbReference>
<protein>
    <recommendedName>
        <fullName evidence="1">Reverse transcriptase domain-containing protein</fullName>
    </recommendedName>
</protein>
<dbReference type="AlphaFoldDB" id="A0A8C6S6I3"/>
<keyword evidence="3" id="KW-1185">Reference proteome</keyword>
<sequence length="431" mass="48900">MGSYRPLSLLNNDYKIFAKILAKRLEKVIPSLIHIDQVGFIKGRLAANNMRRLFHVMSRASSLQHPAVALSLDAEKAFDRMEWPFLFEVLSKFGFGTSCMKWIKALYNEPMARIKTNGMISHPFQLFRSTRQGCPASPSLFILALEPLASIQKQLKITGISLPSCPISNNSLLTVGGKTLRNAFLSEDINRMDQLVKDGQIIPFSVLKSQYNLKESKIFQYLQLKSIMKNYLTKGIILASKSILEEKLKTAVNKRGTVSVIYKLLIQSLPDSTTSTKLQWDKDIGFPLTAEQWDTILKNQATFQNVAYVTPITLKKMNPNFSDVCWHGCGRTGTLNHMLWTCPDVRTFWAAVSGFIQDLLNVEIPNQFDVCVLGNTTGTLSKTTQRIAALGFMSVKRIILKNWKVRKADCFDLHNWKERGRSYEHYFENAS</sequence>
<proteinExistence type="predicted"/>
<dbReference type="Pfam" id="PF00078">
    <property type="entry name" value="RVT_1"/>
    <property type="match status" value="1"/>
</dbReference>
<dbReference type="InterPro" id="IPR043502">
    <property type="entry name" value="DNA/RNA_pol_sf"/>
</dbReference>
<evidence type="ECO:0000313" key="2">
    <source>
        <dbReference type="Ensembl" id="ENSNMLP00000001779.1"/>
    </source>
</evidence>
<reference evidence="2" key="1">
    <citation type="submission" date="2025-08" db="UniProtKB">
        <authorList>
            <consortium name="Ensembl"/>
        </authorList>
    </citation>
    <scope>IDENTIFICATION</scope>
</reference>
<evidence type="ECO:0000259" key="1">
    <source>
        <dbReference type="Pfam" id="PF00078"/>
    </source>
</evidence>
<organism evidence="2 3">
    <name type="scientific">Neogobius melanostomus</name>
    <name type="common">round goby</name>
    <dbReference type="NCBI Taxonomy" id="47308"/>
    <lineage>
        <taxon>Eukaryota</taxon>
        <taxon>Metazoa</taxon>
        <taxon>Chordata</taxon>
        <taxon>Craniata</taxon>
        <taxon>Vertebrata</taxon>
        <taxon>Euteleostomi</taxon>
        <taxon>Actinopterygii</taxon>
        <taxon>Neopterygii</taxon>
        <taxon>Teleostei</taxon>
        <taxon>Neoteleostei</taxon>
        <taxon>Acanthomorphata</taxon>
        <taxon>Gobiaria</taxon>
        <taxon>Gobiiformes</taxon>
        <taxon>Gobioidei</taxon>
        <taxon>Gobiidae</taxon>
        <taxon>Benthophilinae</taxon>
        <taxon>Neogobiini</taxon>
        <taxon>Neogobius</taxon>
    </lineage>
</organism>
<feature type="domain" description="Reverse transcriptase" evidence="1">
    <location>
        <begin position="2"/>
        <end position="154"/>
    </location>
</feature>
<dbReference type="PANTHER" id="PTHR31635:SF196">
    <property type="entry name" value="REVERSE TRANSCRIPTASE DOMAIN-CONTAINING PROTEIN-RELATED"/>
    <property type="match status" value="1"/>
</dbReference>
<name>A0A8C6S6I3_9GOBI</name>
<dbReference type="Proteomes" id="UP000694523">
    <property type="component" value="Unplaced"/>
</dbReference>